<reference evidence="1" key="1">
    <citation type="journal article" date="2012" name="J. Bacteriol.">
        <title>Genome sequences of type strains of seven species of the marine bacterium Pseudoalteromonas.</title>
        <authorList>
            <person name="Xie B.B."/>
            <person name="Shu Y.L."/>
            <person name="Qin Q.L."/>
            <person name="Rong J.C."/>
            <person name="Zhang X.Y."/>
            <person name="Chen X.L."/>
            <person name="Shi M."/>
            <person name="He H.L."/>
            <person name="Zhou B.C."/>
            <person name="Zhang Y.Z."/>
        </authorList>
    </citation>
    <scope>NUCLEOTIDE SEQUENCE</scope>
    <source>
        <strain evidence="1">DSM 8771</strain>
    </source>
</reference>
<dbReference type="AlphaFoldDB" id="A0AAD4AIA1"/>
<dbReference type="Proteomes" id="UP000016487">
    <property type="component" value="Unassembled WGS sequence"/>
</dbReference>
<comment type="caution">
    <text evidence="1">The sequence shown here is derived from an EMBL/GenBank/DDBJ whole genome shotgun (WGS) entry which is preliminary data.</text>
</comment>
<protein>
    <submittedName>
        <fullName evidence="1">Uncharacterized protein</fullName>
    </submittedName>
</protein>
<gene>
    <name evidence="1" type="ORF">PCIT_a3028</name>
</gene>
<proteinExistence type="predicted"/>
<dbReference type="EMBL" id="AHBZ03000021">
    <property type="protein sequence ID" value="KAF7770075.1"/>
    <property type="molecule type" value="Genomic_DNA"/>
</dbReference>
<dbReference type="RefSeq" id="WP_010365141.1">
    <property type="nucleotide sequence ID" value="NZ_AHBZ03000021.1"/>
</dbReference>
<sequence length="74" mass="8441">MFIATQNGLVPEEEIKVISERVREYQYHESELLNVLLDSVLPELSNSLSAEAKAKVDAVISKRQSIKQRYPKPI</sequence>
<reference evidence="1" key="2">
    <citation type="submission" date="2015-03" db="EMBL/GenBank/DDBJ databases">
        <title>Genome sequence of Pseudoalteromonas citrea.</title>
        <authorList>
            <person name="Xie B.-B."/>
            <person name="Rong J.-C."/>
            <person name="Qin Q.-L."/>
            <person name="Zhang Y.-Z."/>
        </authorList>
    </citation>
    <scope>NUCLEOTIDE SEQUENCE</scope>
    <source>
        <strain evidence="1">DSM 8771</strain>
    </source>
</reference>
<name>A0AAD4AIA1_9GAMM</name>
<accession>A0AAD4AIA1</accession>
<organism evidence="1 2">
    <name type="scientific">Pseudoalteromonas citrea</name>
    <dbReference type="NCBI Taxonomy" id="43655"/>
    <lineage>
        <taxon>Bacteria</taxon>
        <taxon>Pseudomonadati</taxon>
        <taxon>Pseudomonadota</taxon>
        <taxon>Gammaproteobacteria</taxon>
        <taxon>Alteromonadales</taxon>
        <taxon>Pseudoalteromonadaceae</taxon>
        <taxon>Pseudoalteromonas</taxon>
    </lineage>
</organism>
<evidence type="ECO:0000313" key="1">
    <source>
        <dbReference type="EMBL" id="KAF7770075.1"/>
    </source>
</evidence>
<evidence type="ECO:0000313" key="2">
    <source>
        <dbReference type="Proteomes" id="UP000016487"/>
    </source>
</evidence>